<name>A0AC34FFV8_9BILA</name>
<reference evidence="2" key="1">
    <citation type="submission" date="2022-11" db="UniProtKB">
        <authorList>
            <consortium name="WormBaseParasite"/>
        </authorList>
    </citation>
    <scope>IDENTIFICATION</scope>
</reference>
<organism evidence="1 2">
    <name type="scientific">Panagrolaimus sp. ES5</name>
    <dbReference type="NCBI Taxonomy" id="591445"/>
    <lineage>
        <taxon>Eukaryota</taxon>
        <taxon>Metazoa</taxon>
        <taxon>Ecdysozoa</taxon>
        <taxon>Nematoda</taxon>
        <taxon>Chromadorea</taxon>
        <taxon>Rhabditida</taxon>
        <taxon>Tylenchina</taxon>
        <taxon>Panagrolaimomorpha</taxon>
        <taxon>Panagrolaimoidea</taxon>
        <taxon>Panagrolaimidae</taxon>
        <taxon>Panagrolaimus</taxon>
    </lineage>
</organism>
<evidence type="ECO:0000313" key="1">
    <source>
        <dbReference type="Proteomes" id="UP000887579"/>
    </source>
</evidence>
<dbReference type="WBParaSite" id="ES5_v2.g16255.t1">
    <property type="protein sequence ID" value="ES5_v2.g16255.t1"/>
    <property type="gene ID" value="ES5_v2.g16255"/>
</dbReference>
<evidence type="ECO:0000313" key="2">
    <source>
        <dbReference type="WBParaSite" id="ES5_v2.g16255.t1"/>
    </source>
</evidence>
<accession>A0AC34FFV8</accession>
<dbReference type="Proteomes" id="UP000887579">
    <property type="component" value="Unplaced"/>
</dbReference>
<proteinExistence type="predicted"/>
<protein>
    <submittedName>
        <fullName evidence="2">VWFA domain-containing protein</fullName>
    </submittedName>
</protein>
<sequence>MNFISDTISNLNHPERLRAEGAYTAEFGWKSGLTVSQMKHLLNTTQQSTFSYSLLQQFASIATGLNNIEKSNMPISAIIFISDTSEKALINADRIFPLLNNIDITFITLGPKINATKLTKYSKNILSWNFSKSVPNNWYSNILTTFTCSKYESNNHPVSTPLPLTSTTSPPTDSYVPCKSWIAFMTDQSETVGTMRNYLNVANFFASAFGILNHAERLTVQVMAGTFCPWGGCKSIEYAQERIRHASLMNDSKYSLSVQLQTLDFALYDLHGTDFDSPISAIILISDTSDEALNVPDWVKKDYKKANVTFVLLGQNVDEKKLTNYSTNFVHWPDLSKPKPDDWEMHADAAFGCK</sequence>